<sequence length="42" mass="4932">MHITPKPVNVPKREKKAYQTPTIQQVFISDTKNTIHNKEKQN</sequence>
<dbReference type="AlphaFoldDB" id="A0A1H5Z603"/>
<dbReference type="Proteomes" id="UP000236731">
    <property type="component" value="Unassembled WGS sequence"/>
</dbReference>
<name>A0A1H5Z603_9SPHI</name>
<accession>A0A1H5Z603</accession>
<protein>
    <submittedName>
        <fullName evidence="1">Uncharacterized protein</fullName>
    </submittedName>
</protein>
<keyword evidence="2" id="KW-1185">Reference proteome</keyword>
<reference evidence="2" key="1">
    <citation type="submission" date="2016-10" db="EMBL/GenBank/DDBJ databases">
        <authorList>
            <person name="Varghese N."/>
            <person name="Submissions S."/>
        </authorList>
    </citation>
    <scope>NUCLEOTIDE SEQUENCE [LARGE SCALE GENOMIC DNA]</scope>
    <source>
        <strain evidence="2">DSM 22361</strain>
    </source>
</reference>
<evidence type="ECO:0000313" key="2">
    <source>
        <dbReference type="Proteomes" id="UP000236731"/>
    </source>
</evidence>
<dbReference type="EMBL" id="FNUT01000006">
    <property type="protein sequence ID" value="SEG31781.1"/>
    <property type="molecule type" value="Genomic_DNA"/>
</dbReference>
<proteinExistence type="predicted"/>
<evidence type="ECO:0000313" key="1">
    <source>
        <dbReference type="EMBL" id="SEG31781.1"/>
    </source>
</evidence>
<gene>
    <name evidence="1" type="ORF">SAMN05421877_106269</name>
</gene>
<organism evidence="1 2">
    <name type="scientific">Sphingobacterium lactis</name>
    <dbReference type="NCBI Taxonomy" id="797291"/>
    <lineage>
        <taxon>Bacteria</taxon>
        <taxon>Pseudomonadati</taxon>
        <taxon>Bacteroidota</taxon>
        <taxon>Sphingobacteriia</taxon>
        <taxon>Sphingobacteriales</taxon>
        <taxon>Sphingobacteriaceae</taxon>
        <taxon>Sphingobacterium</taxon>
    </lineage>
</organism>